<sequence length="222" mass="25750">MIQPFPNYEELLDKCAEYVKVEQGDTNYEVAHKWIEQHWGDAVKVAGGIRILEETWNRAFYSRGIFDMQEVIQTIEQNRNQLNQMRLRHIETFSSADEEPTRQLWDAFFEALKPRGRNVSPYVATAKALHLLAPNFLVAFDSAIAQNYGCSEKQPQGYIKFQHLMAELACHILDTFIAKHSGNRETARVVICGHLYLKRTGSHYTKSLAKLLDEYNWIARKE</sequence>
<proteinExistence type="predicted"/>
<dbReference type="AlphaFoldDB" id="X1HR44"/>
<comment type="caution">
    <text evidence="1">The sequence shown here is derived from an EMBL/GenBank/DDBJ whole genome shotgun (WGS) entry which is preliminary data.</text>
</comment>
<gene>
    <name evidence="1" type="ORF">S03H2_28823</name>
</gene>
<evidence type="ECO:0000313" key="1">
    <source>
        <dbReference type="EMBL" id="GAH59505.1"/>
    </source>
</evidence>
<name>X1HR44_9ZZZZ</name>
<protein>
    <submittedName>
        <fullName evidence="1">Uncharacterized protein</fullName>
    </submittedName>
</protein>
<reference evidence="1" key="1">
    <citation type="journal article" date="2014" name="Front. Microbiol.">
        <title>High frequency of phylogenetically diverse reductive dehalogenase-homologous genes in deep subseafloor sedimentary metagenomes.</title>
        <authorList>
            <person name="Kawai M."/>
            <person name="Futagami T."/>
            <person name="Toyoda A."/>
            <person name="Takaki Y."/>
            <person name="Nishi S."/>
            <person name="Hori S."/>
            <person name="Arai W."/>
            <person name="Tsubouchi T."/>
            <person name="Morono Y."/>
            <person name="Uchiyama I."/>
            <person name="Ito T."/>
            <person name="Fujiyama A."/>
            <person name="Inagaki F."/>
            <person name="Takami H."/>
        </authorList>
    </citation>
    <scope>NUCLEOTIDE SEQUENCE</scope>
    <source>
        <strain evidence="1">Expedition CK06-06</strain>
    </source>
</reference>
<dbReference type="EMBL" id="BARU01017369">
    <property type="protein sequence ID" value="GAH59505.1"/>
    <property type="molecule type" value="Genomic_DNA"/>
</dbReference>
<accession>X1HR44</accession>
<organism evidence="1">
    <name type="scientific">marine sediment metagenome</name>
    <dbReference type="NCBI Taxonomy" id="412755"/>
    <lineage>
        <taxon>unclassified sequences</taxon>
        <taxon>metagenomes</taxon>
        <taxon>ecological metagenomes</taxon>
    </lineage>
</organism>